<dbReference type="SUPFAM" id="SSF52540">
    <property type="entry name" value="P-loop containing nucleoside triphosphate hydrolases"/>
    <property type="match status" value="1"/>
</dbReference>
<dbReference type="PANTHER" id="PTHR42734:SF17">
    <property type="entry name" value="METAL TRANSPORT SYSTEM ATP-BINDING PROTEIN TM_0124-RELATED"/>
    <property type="match status" value="1"/>
</dbReference>
<evidence type="ECO:0000256" key="3">
    <source>
        <dbReference type="ARBA" id="ARBA00022741"/>
    </source>
</evidence>
<keyword evidence="2" id="KW-0813">Transport</keyword>
<evidence type="ECO:0000313" key="6">
    <source>
        <dbReference type="EMBL" id="HBJ09666.1"/>
    </source>
</evidence>
<dbReference type="PROSITE" id="PS00211">
    <property type="entry name" value="ABC_TRANSPORTER_1"/>
    <property type="match status" value="1"/>
</dbReference>
<accession>A0A354M577</accession>
<comment type="similarity">
    <text evidence="1">Belongs to the ABC transporter superfamily.</text>
</comment>
<dbReference type="InterPro" id="IPR027417">
    <property type="entry name" value="P-loop_NTPase"/>
</dbReference>
<sequence length="208" mass="23231">MILFKDVTFIYDGKPLMTHFSDEVSSGEKVVVYGASGTGKSTLLSSIAGLVQPDEGEIWVGGQLLTGATVSDIRRLIAWVPQEFTLPYDTVKECVFAPFKLRQNRNKIPAEQTVLNIFGHLGLEQEIYTKHLVEISGGQRQRVMIAIAVLLDKPLLLLDEPTSALDSDSIEKLIVFLKSYKSMTMVAVSHDERFIRAFDRSIKIGEER</sequence>
<dbReference type="RefSeq" id="WP_031258114.1">
    <property type="nucleotide sequence ID" value="NZ_AP028032.1"/>
</dbReference>
<name>A0A354M577_9BACT</name>
<dbReference type="GO" id="GO:0016887">
    <property type="term" value="F:ATP hydrolysis activity"/>
    <property type="evidence" value="ECO:0007669"/>
    <property type="project" value="InterPro"/>
</dbReference>
<dbReference type="InterPro" id="IPR003439">
    <property type="entry name" value="ABC_transporter-like_ATP-bd"/>
</dbReference>
<reference evidence="6 7" key="1">
    <citation type="journal article" date="2018" name="Nat. Biotechnol.">
        <title>A standardized bacterial taxonomy based on genome phylogeny substantially revises the tree of life.</title>
        <authorList>
            <person name="Parks D.H."/>
            <person name="Chuvochina M."/>
            <person name="Waite D.W."/>
            <person name="Rinke C."/>
            <person name="Skarshewski A."/>
            <person name="Chaumeil P.A."/>
            <person name="Hugenholtz P."/>
        </authorList>
    </citation>
    <scope>NUCLEOTIDE SEQUENCE [LARGE SCALE GENOMIC DNA]</scope>
    <source>
        <strain evidence="6">UBA11482</strain>
    </source>
</reference>
<gene>
    <name evidence="6" type="ORF">DDY73_11765</name>
</gene>
<dbReference type="EMBL" id="DNWC01000153">
    <property type="protein sequence ID" value="HBJ09666.1"/>
    <property type="molecule type" value="Genomic_DNA"/>
</dbReference>
<feature type="domain" description="ABC transporter" evidence="5">
    <location>
        <begin position="2"/>
        <end position="207"/>
    </location>
</feature>
<evidence type="ECO:0000313" key="7">
    <source>
        <dbReference type="Proteomes" id="UP000262954"/>
    </source>
</evidence>
<dbReference type="InterPro" id="IPR050153">
    <property type="entry name" value="Metal_Ion_Import_ABC"/>
</dbReference>
<evidence type="ECO:0000259" key="5">
    <source>
        <dbReference type="PROSITE" id="PS50893"/>
    </source>
</evidence>
<keyword evidence="4" id="KW-0067">ATP-binding</keyword>
<keyword evidence="3" id="KW-0547">Nucleotide-binding</keyword>
<dbReference type="InterPro" id="IPR017871">
    <property type="entry name" value="ABC_transporter-like_CS"/>
</dbReference>
<comment type="caution">
    <text evidence="6">The sequence shown here is derived from an EMBL/GenBank/DDBJ whole genome shotgun (WGS) entry which is preliminary data.</text>
</comment>
<evidence type="ECO:0000256" key="1">
    <source>
        <dbReference type="ARBA" id="ARBA00005417"/>
    </source>
</evidence>
<dbReference type="SMART" id="SM00382">
    <property type="entry name" value="AAA"/>
    <property type="match status" value="1"/>
</dbReference>
<dbReference type="GO" id="GO:0005524">
    <property type="term" value="F:ATP binding"/>
    <property type="evidence" value="ECO:0007669"/>
    <property type="project" value="UniProtKB-KW"/>
</dbReference>
<dbReference type="InterPro" id="IPR003593">
    <property type="entry name" value="AAA+_ATPase"/>
</dbReference>
<dbReference type="Proteomes" id="UP000262954">
    <property type="component" value="Unassembled WGS sequence"/>
</dbReference>
<organism evidence="6 7">
    <name type="scientific">Coprobacter fastidiosus</name>
    <dbReference type="NCBI Taxonomy" id="1099853"/>
    <lineage>
        <taxon>Bacteria</taxon>
        <taxon>Pseudomonadati</taxon>
        <taxon>Bacteroidota</taxon>
        <taxon>Bacteroidia</taxon>
        <taxon>Bacteroidales</taxon>
        <taxon>Barnesiellaceae</taxon>
        <taxon>Coprobacter</taxon>
    </lineage>
</organism>
<dbReference type="GeneID" id="92929869"/>
<proteinExistence type="inferred from homology"/>
<evidence type="ECO:0000256" key="2">
    <source>
        <dbReference type="ARBA" id="ARBA00022448"/>
    </source>
</evidence>
<dbReference type="PROSITE" id="PS50893">
    <property type="entry name" value="ABC_TRANSPORTER_2"/>
    <property type="match status" value="1"/>
</dbReference>
<evidence type="ECO:0000256" key="4">
    <source>
        <dbReference type="ARBA" id="ARBA00022840"/>
    </source>
</evidence>
<dbReference type="Pfam" id="PF00005">
    <property type="entry name" value="ABC_tran"/>
    <property type="match status" value="1"/>
</dbReference>
<dbReference type="PANTHER" id="PTHR42734">
    <property type="entry name" value="METAL TRANSPORT SYSTEM ATP-BINDING PROTEIN TM_0124-RELATED"/>
    <property type="match status" value="1"/>
</dbReference>
<dbReference type="AlphaFoldDB" id="A0A354M577"/>
<protein>
    <recommendedName>
        <fullName evidence="5">ABC transporter domain-containing protein</fullName>
    </recommendedName>
</protein>
<dbReference type="Gene3D" id="3.40.50.300">
    <property type="entry name" value="P-loop containing nucleotide triphosphate hydrolases"/>
    <property type="match status" value="1"/>
</dbReference>